<dbReference type="SUPFAM" id="SSF54236">
    <property type="entry name" value="Ubiquitin-like"/>
    <property type="match status" value="1"/>
</dbReference>
<gene>
    <name evidence="1" type="ORF">AAHA92_33637</name>
</gene>
<name>A0ABD1FSB0_SALDI</name>
<accession>A0ABD1FSB0</accession>
<comment type="caution">
    <text evidence="1">The sequence shown here is derived from an EMBL/GenBank/DDBJ whole genome shotgun (WGS) entry which is preliminary data.</text>
</comment>
<reference evidence="1 2" key="1">
    <citation type="submission" date="2024-06" db="EMBL/GenBank/DDBJ databases">
        <title>A chromosome level genome sequence of Diviner's sage (Salvia divinorum).</title>
        <authorList>
            <person name="Ford S.A."/>
            <person name="Ro D.-K."/>
            <person name="Ness R.W."/>
            <person name="Phillips M.A."/>
        </authorList>
    </citation>
    <scope>NUCLEOTIDE SEQUENCE [LARGE SCALE GENOMIC DNA]</scope>
    <source>
        <strain evidence="1">SAF-2024a</strain>
        <tissue evidence="1">Leaf</tissue>
    </source>
</reference>
<evidence type="ECO:0000313" key="1">
    <source>
        <dbReference type="EMBL" id="KAL1533799.1"/>
    </source>
</evidence>
<organism evidence="1 2">
    <name type="scientific">Salvia divinorum</name>
    <name type="common">Maria pastora</name>
    <name type="synonym">Diviner's sage</name>
    <dbReference type="NCBI Taxonomy" id="28513"/>
    <lineage>
        <taxon>Eukaryota</taxon>
        <taxon>Viridiplantae</taxon>
        <taxon>Streptophyta</taxon>
        <taxon>Embryophyta</taxon>
        <taxon>Tracheophyta</taxon>
        <taxon>Spermatophyta</taxon>
        <taxon>Magnoliopsida</taxon>
        <taxon>eudicotyledons</taxon>
        <taxon>Gunneridae</taxon>
        <taxon>Pentapetalae</taxon>
        <taxon>asterids</taxon>
        <taxon>lamiids</taxon>
        <taxon>Lamiales</taxon>
        <taxon>Lamiaceae</taxon>
        <taxon>Nepetoideae</taxon>
        <taxon>Mentheae</taxon>
        <taxon>Salviinae</taxon>
        <taxon>Salvia</taxon>
        <taxon>Salvia subgen. Calosphace</taxon>
    </lineage>
</organism>
<protein>
    <recommendedName>
        <fullName evidence="3">Ubiquitin-like domain-containing protein</fullName>
    </recommendedName>
</protein>
<evidence type="ECO:0000313" key="2">
    <source>
        <dbReference type="Proteomes" id="UP001567538"/>
    </source>
</evidence>
<dbReference type="InterPro" id="IPR029071">
    <property type="entry name" value="Ubiquitin-like_domsf"/>
</dbReference>
<keyword evidence="2" id="KW-1185">Reference proteome</keyword>
<dbReference type="Proteomes" id="UP001567538">
    <property type="component" value="Unassembled WGS sequence"/>
</dbReference>
<sequence length="78" mass="8794">MTAFKMTIKLVSPTSEFYLSVPETDSVAALKTAVRRTWGSEYFTLHHNSVKMRSDKLLSAYGVRDGSIIKVAYFAEFP</sequence>
<dbReference type="Gene3D" id="3.10.20.90">
    <property type="entry name" value="Phosphatidylinositol 3-kinase Catalytic Subunit, Chain A, domain 1"/>
    <property type="match status" value="1"/>
</dbReference>
<dbReference type="AlphaFoldDB" id="A0ABD1FSB0"/>
<dbReference type="CDD" id="cd17039">
    <property type="entry name" value="Ubl_ubiquitin_like"/>
    <property type="match status" value="1"/>
</dbReference>
<dbReference type="EMBL" id="JBEAFC010000014">
    <property type="protein sequence ID" value="KAL1533799.1"/>
    <property type="molecule type" value="Genomic_DNA"/>
</dbReference>
<proteinExistence type="predicted"/>
<evidence type="ECO:0008006" key="3">
    <source>
        <dbReference type="Google" id="ProtNLM"/>
    </source>
</evidence>